<evidence type="ECO:0000313" key="2">
    <source>
        <dbReference type="EMBL" id="KAF2219092.1"/>
    </source>
</evidence>
<keyword evidence="3" id="KW-1185">Reference proteome</keyword>
<accession>A0A6A6G025</accession>
<gene>
    <name evidence="2" type="ORF">BDZ85DRAFT_59406</name>
</gene>
<sequence length="59" mass="6846">MSDSRPMNINLEQRRLRRIQKHTFLSPLWLLVAYYTVLRYRTLPVDGAHAGISSTSLDS</sequence>
<keyword evidence="1" id="KW-0472">Membrane</keyword>
<name>A0A6A6G025_9PEZI</name>
<dbReference type="Proteomes" id="UP000799538">
    <property type="component" value="Unassembled WGS sequence"/>
</dbReference>
<evidence type="ECO:0000313" key="3">
    <source>
        <dbReference type="Proteomes" id="UP000799538"/>
    </source>
</evidence>
<keyword evidence="1" id="KW-0812">Transmembrane</keyword>
<protein>
    <submittedName>
        <fullName evidence="2">Uncharacterized protein</fullName>
    </submittedName>
</protein>
<reference evidence="3" key="1">
    <citation type="journal article" date="2020" name="Stud. Mycol.">
        <title>101 Dothideomycetes genomes: A test case for predicting lifestyles and emergence of pathogens.</title>
        <authorList>
            <person name="Haridas S."/>
            <person name="Albert R."/>
            <person name="Binder M."/>
            <person name="Bloem J."/>
            <person name="LaButti K."/>
            <person name="Salamov A."/>
            <person name="Andreopoulos B."/>
            <person name="Baker S."/>
            <person name="Barry K."/>
            <person name="Bills G."/>
            <person name="Bluhm B."/>
            <person name="Cannon C."/>
            <person name="Castanera R."/>
            <person name="Culley D."/>
            <person name="Daum C."/>
            <person name="Ezra D."/>
            <person name="Gonzalez J."/>
            <person name="Henrissat B."/>
            <person name="Kuo A."/>
            <person name="Liang C."/>
            <person name="Lipzen A."/>
            <person name="Lutzoni F."/>
            <person name="Magnuson J."/>
            <person name="Mondo S."/>
            <person name="Nolan M."/>
            <person name="Ohm R."/>
            <person name="Pangilinan J."/>
            <person name="Park H.-J."/>
            <person name="Ramirez L."/>
            <person name="Alfaro M."/>
            <person name="Sun H."/>
            <person name="Tritt A."/>
            <person name="Yoshinaga Y."/>
            <person name="Zwiers L.-H."/>
            <person name="Turgeon B."/>
            <person name="Goodwin S."/>
            <person name="Spatafora J."/>
            <person name="Crous P."/>
            <person name="Grigoriev I."/>
        </authorList>
    </citation>
    <scope>NUCLEOTIDE SEQUENCE [LARGE SCALE GENOMIC DNA]</scope>
    <source>
        <strain evidence="3">CECT 20119</strain>
    </source>
</reference>
<feature type="transmembrane region" description="Helical" evidence="1">
    <location>
        <begin position="21"/>
        <end position="38"/>
    </location>
</feature>
<dbReference type="EMBL" id="ML992520">
    <property type="protein sequence ID" value="KAF2219092.1"/>
    <property type="molecule type" value="Genomic_DNA"/>
</dbReference>
<keyword evidence="1" id="KW-1133">Transmembrane helix</keyword>
<organism evidence="2 3">
    <name type="scientific">Elsinoe ampelina</name>
    <dbReference type="NCBI Taxonomy" id="302913"/>
    <lineage>
        <taxon>Eukaryota</taxon>
        <taxon>Fungi</taxon>
        <taxon>Dikarya</taxon>
        <taxon>Ascomycota</taxon>
        <taxon>Pezizomycotina</taxon>
        <taxon>Dothideomycetes</taxon>
        <taxon>Dothideomycetidae</taxon>
        <taxon>Myriangiales</taxon>
        <taxon>Elsinoaceae</taxon>
        <taxon>Elsinoe</taxon>
    </lineage>
</organism>
<dbReference type="AlphaFoldDB" id="A0A6A6G025"/>
<evidence type="ECO:0000256" key="1">
    <source>
        <dbReference type="SAM" id="Phobius"/>
    </source>
</evidence>
<proteinExistence type="predicted"/>